<evidence type="ECO:0000259" key="5">
    <source>
        <dbReference type="PROSITE" id="PS51194"/>
    </source>
</evidence>
<feature type="coiled-coil region" evidence="3">
    <location>
        <begin position="1211"/>
        <end position="1269"/>
    </location>
</feature>
<dbReference type="InterPro" id="IPR001650">
    <property type="entry name" value="Helicase_C-like"/>
</dbReference>
<dbReference type="GO" id="GO:0005524">
    <property type="term" value="F:ATP binding"/>
    <property type="evidence" value="ECO:0007669"/>
    <property type="project" value="UniProtKB-KW"/>
</dbReference>
<dbReference type="Gene3D" id="3.40.50.300">
    <property type="entry name" value="P-loop containing nucleotide triphosphate hydrolases"/>
    <property type="match status" value="2"/>
</dbReference>
<dbReference type="InterPro" id="IPR018973">
    <property type="entry name" value="MZB"/>
</dbReference>
<dbReference type="InterPro" id="IPR011545">
    <property type="entry name" value="DEAD/DEAH_box_helicase_dom"/>
</dbReference>
<dbReference type="InterPro" id="IPR014001">
    <property type="entry name" value="Helicase_ATP-bd"/>
</dbReference>
<organism evidence="6">
    <name type="scientific">Vibrio cholerae O1</name>
    <dbReference type="NCBI Taxonomy" id="127906"/>
    <lineage>
        <taxon>Bacteria</taxon>
        <taxon>Pseudomonadati</taxon>
        <taxon>Pseudomonadota</taxon>
        <taxon>Gammaproteobacteria</taxon>
        <taxon>Vibrionales</taxon>
        <taxon>Vibrionaceae</taxon>
        <taxon>Vibrio</taxon>
    </lineage>
</organism>
<dbReference type="Pfam" id="PF09369">
    <property type="entry name" value="MZB"/>
    <property type="match status" value="1"/>
</dbReference>
<evidence type="ECO:0000259" key="4">
    <source>
        <dbReference type="PROSITE" id="PS51192"/>
    </source>
</evidence>
<keyword evidence="3" id="KW-0175">Coiled coil</keyword>
<keyword evidence="2" id="KW-0067">ATP-binding</keyword>
<dbReference type="SMART" id="SM00487">
    <property type="entry name" value="DEXDc"/>
    <property type="match status" value="1"/>
</dbReference>
<protein>
    <submittedName>
        <fullName evidence="6">Helicase, C-terminal:Type III restriction enzyme, res subunit:DEAD/DEAH box helicase, N-terminal</fullName>
    </submittedName>
</protein>
<feature type="domain" description="Helicase ATP-binding" evidence="4">
    <location>
        <begin position="88"/>
        <end position="289"/>
    </location>
</feature>
<dbReference type="GO" id="GO:0003676">
    <property type="term" value="F:nucleic acid binding"/>
    <property type="evidence" value="ECO:0007669"/>
    <property type="project" value="InterPro"/>
</dbReference>
<dbReference type="SMART" id="SM00490">
    <property type="entry name" value="HELICc"/>
    <property type="match status" value="1"/>
</dbReference>
<evidence type="ECO:0000256" key="2">
    <source>
        <dbReference type="ARBA" id="ARBA00022840"/>
    </source>
</evidence>
<sequence length="2140" mass="241339">MLPSVVSDQVASSVKKYVKSAFTMNSPCFESEDNSMIDSFLNERDNLVKGPYLSIQLPFRQSALALNFFSQVRLPFPPYAHQAVAYQRLGGDNPQATLVATGTGSGKTECFLYPILNHCAASNQPGVKAIVIYPMNALATDQAKRFAETVYNNAGLKGKVTVGLFVGGGDGQGSVVMSKDGVITSKEHLRNTPPDILLTNYKMLDYLLMRPEDQSLWLHNQPGTLKYLVVDELHTFDGAQGSDLACLIRRLKFHLSVDNQGFACVGTSATVGDDLAPLLEYASTIFDAPFDESAVVREDRYRHDEYLQAHQAQVFNSPSYEQLSLLDASQFADEVAYLNQQLALWFPEHNLALPDDLDSDEGRAVRIALGEALLTHQFFHSLLGLLDGKIRALDVLVNELDRSLSLGYQATLQLLQSFIALVSIARRGIDEPPEVEQERIALGKARPVLPFLQVRYQIWLRELRRLVAQIHPKPVLRFSDDLAFHEGEQHMPVIHCRDCHATGWGSYGDGYSDQLENDLEVFYRLFFARHQGVRVLFPINEGEDIPAKGLIRRVCPTCLTLNSDSAPIHCGHEQDALIRVFIPDLVKTTETKGPHFDNQCPYCHSKNGLSIIGAQSATLSSVAINQLYASRFNDNKKLITFSDSVQDAAHRAGFFAARTWPLMVRGHIATVAQQFEGLDLASFATKVTQEAQAKLVTPESFVATFTAPNMEWLNDYRELVEGNDAATLPTNSNLPDLVAKRLNWEVHSEFGLRAAIGRTLERTGEVSVDVCSDELVALCSKLHAELVDELGNEFSGVNDQHLLHFCLGVLHRMRLKGAINHSALQHYIQDAGETYYLTKIDRLTSKFMPNWSDRTRTPQFLSFGKIQRFDNLFGSKHHHSWYQTWLNKCLGNQHNVMISSHTQTIYSRLMHALRKAGIIVQFDVKGSEVWGLQPESLKLTTNLQAIGCDRCTERLVVAKTAYASWYAQPCHNDCCQGRYTRDLPLAEKEWHFAQTHRVNASEHTGLLERDVREQVENSFIKGQSSWAVNLLSSTPTLEMGIDIGGLSSVLLCSVPPAQANYLQRIGRAGRKDGNAFNMTVAEGNPHDLFYYQEPLEMMAGSVTAPGVYLDASAILERQLTAFCMDRWIKTGVTSSAIPKRVKQMLDATESGQRDLYPYNFLTFVKGKQQELFDLFISIFHSLSPNSVDKLRAFMFGSNVAYSLESKIEQSLSHLATDRKSLRSRAEKLKRSIDKLKLSPVKDLNFESELNELENERNALLALIREINGKNTLNFMTDEGLLPNYAFPEAGVTLRSVLWRKKDTIETEDGSSQYVTRTFEYERPAAAALSELAPTSHFYAGGHKVEIEQIDMKVSEPETWRVCSHCNYSERIEADQHSFCPKCGHSGWGDAEQKIRMLKLRQVYARSSSRDSKIADDADTRTPAFFQRQMLVNFMPQDVAYAYHIPNKEMPFGFEFLNRVTLRDINFGSASDEGEEFYVAGEKKKKTGFKVCSDCGFVQKNYGQPTHEIACKYRNSPEEARYEDVLYLYRELESEAIRILLPVSNYGLGEVTESSLAAALQLGMKKYFKGSVDHLKGTIYKEPADAGESYRYYLVIYDSVPGGTGALKELMQEPDNLIALLSMALEVIEHCACASEGKDGCYHCVYAYRDRNKMRSISREHARKLLRAIIDNKDKLISIKSVSDIEIDGVVESELERLFIETLKGLAKEFVVTKEFFHNRSSWFIASKINSDVSWHLVPQVELGSNDGVYIETRPDFVLYPASQMAGVKPLAIYLDGFAFHKKIVFDDVAKRNAVRDSGRYNTWTLGWHDIVQSDKSKLKEFFGLHRQEIQPKEALYPKFIERNYQTLRSVYEGENNFSLLKKWLHQPIETSVFFRQASTANCFYWLAFNKSRDLSVKAKFEYEMRENSASSRFSELCMDTPYLFGGLLDSVGTSQRLVEIATVFPVESYAYVLKDAVKGQTPFEYVEANIRLHICFDDRDIHDEHFEAYLAGFWKLVNIGQFMRDFSCTSRVLLQDDVNDGTLMPNQTASVTVNSPSSVGGADEEWQLIIEHQLLEPEVIEAMMAKSLSAPEVGYELTSEEGEILAEAELAWPSSQVALLLPEQQEAVDLFESKGWFVIVGALNETVFEQLNLKLKHNDR</sequence>
<evidence type="ECO:0000256" key="3">
    <source>
        <dbReference type="SAM" id="Coils"/>
    </source>
</evidence>
<dbReference type="PANTHER" id="PTHR47957">
    <property type="entry name" value="ATP-DEPENDENT HELICASE HRQ1"/>
    <property type="match status" value="1"/>
</dbReference>
<accession>A0A0D5XRD0</accession>
<dbReference type="PROSITE" id="PS51194">
    <property type="entry name" value="HELICASE_CTER"/>
    <property type="match status" value="1"/>
</dbReference>
<evidence type="ECO:0000256" key="1">
    <source>
        <dbReference type="ARBA" id="ARBA00022741"/>
    </source>
</evidence>
<reference evidence="6" key="1">
    <citation type="submission" date="2014-05" db="EMBL/GenBank/DDBJ databases">
        <title>A SXT Element and IncC Mega-plasmid Coexisting in a Multidrug Resistant, Extended-Spectrum-beta-Lactamase-Producing Vibrio cholerae O1 El Tor Strain of China.</title>
        <authorList>
            <person name="Wang R."/>
            <person name="Li J."/>
            <person name="Kan B."/>
        </authorList>
    </citation>
    <scope>NUCLEOTIDE SEQUENCE</scope>
    <source>
        <strain evidence="6">ICDC-1307</strain>
    </source>
</reference>
<dbReference type="GO" id="GO:0006289">
    <property type="term" value="P:nucleotide-excision repair"/>
    <property type="evidence" value="ECO:0007669"/>
    <property type="project" value="TreeGrafter"/>
</dbReference>
<keyword evidence="6" id="KW-0347">Helicase</keyword>
<dbReference type="PROSITE" id="PS51192">
    <property type="entry name" value="HELICASE_ATP_BIND_1"/>
    <property type="match status" value="1"/>
</dbReference>
<dbReference type="GO" id="GO:0043138">
    <property type="term" value="F:3'-5' DNA helicase activity"/>
    <property type="evidence" value="ECO:0007669"/>
    <property type="project" value="TreeGrafter"/>
</dbReference>
<dbReference type="PANTHER" id="PTHR47957:SF3">
    <property type="entry name" value="ATP-DEPENDENT HELICASE HRQ1"/>
    <property type="match status" value="1"/>
</dbReference>
<feature type="domain" description="Helicase C-terminal" evidence="5">
    <location>
        <begin position="950"/>
        <end position="1145"/>
    </location>
</feature>
<dbReference type="SUPFAM" id="SSF52540">
    <property type="entry name" value="P-loop containing nucleoside triphosphate hydrolases"/>
    <property type="match status" value="2"/>
</dbReference>
<dbReference type="EMBL" id="KJ817376">
    <property type="protein sequence ID" value="AKA21247.1"/>
    <property type="molecule type" value="Genomic_DNA"/>
</dbReference>
<keyword evidence="1" id="KW-0547">Nucleotide-binding</keyword>
<dbReference type="Pfam" id="PF00271">
    <property type="entry name" value="Helicase_C"/>
    <property type="match status" value="1"/>
</dbReference>
<dbReference type="Pfam" id="PF00270">
    <property type="entry name" value="DEAD"/>
    <property type="match status" value="1"/>
</dbReference>
<keyword evidence="6" id="KW-0378">Hydrolase</keyword>
<name>A0A0D5XRD0_VIBCL</name>
<proteinExistence type="predicted"/>
<evidence type="ECO:0000313" key="6">
    <source>
        <dbReference type="EMBL" id="AKA21247.1"/>
    </source>
</evidence>
<dbReference type="GO" id="GO:0036297">
    <property type="term" value="P:interstrand cross-link repair"/>
    <property type="evidence" value="ECO:0007669"/>
    <property type="project" value="TreeGrafter"/>
</dbReference>
<dbReference type="InterPro" id="IPR027417">
    <property type="entry name" value="P-loop_NTPase"/>
</dbReference>